<proteinExistence type="predicted"/>
<dbReference type="GO" id="GO:0005737">
    <property type="term" value="C:cytoplasm"/>
    <property type="evidence" value="ECO:0000318"/>
    <property type="project" value="GO_Central"/>
</dbReference>
<reference evidence="1" key="2">
    <citation type="submission" date="2022-06" db="UniProtKB">
        <authorList>
            <consortium name="EnsemblMetazoa"/>
        </authorList>
    </citation>
    <scope>IDENTIFICATION</scope>
    <source>
        <strain evidence="1">PS312</strain>
    </source>
</reference>
<dbReference type="GO" id="GO:0036464">
    <property type="term" value="C:cytoplasmic ribonucleoprotein granule"/>
    <property type="evidence" value="ECO:0000318"/>
    <property type="project" value="GO_Central"/>
</dbReference>
<dbReference type="InterPro" id="IPR012337">
    <property type="entry name" value="RNaseH-like_sf"/>
</dbReference>
<dbReference type="PROSITE" id="PS50822">
    <property type="entry name" value="PIWI"/>
    <property type="match status" value="1"/>
</dbReference>
<dbReference type="GO" id="GO:0035194">
    <property type="term" value="P:regulatory ncRNA-mediated post-transcriptional gene silencing"/>
    <property type="evidence" value="ECO:0000318"/>
    <property type="project" value="GO_Central"/>
</dbReference>
<accession>A0A8R1UE39</accession>
<dbReference type="GO" id="GO:0003727">
    <property type="term" value="F:single-stranded RNA binding"/>
    <property type="evidence" value="ECO:0000318"/>
    <property type="project" value="GO_Central"/>
</dbReference>
<dbReference type="EnsemblMetazoa" id="PPA18975.1">
    <property type="protein sequence ID" value="PPA18975.1"/>
    <property type="gene ID" value="WBGene00108529"/>
</dbReference>
<evidence type="ECO:0000313" key="2">
    <source>
        <dbReference type="Proteomes" id="UP000005239"/>
    </source>
</evidence>
<dbReference type="Pfam" id="PF02171">
    <property type="entry name" value="Piwi"/>
    <property type="match status" value="1"/>
</dbReference>
<gene>
    <name evidence="1" type="primary">WBGene00108529</name>
</gene>
<dbReference type="GO" id="GO:0005634">
    <property type="term" value="C:nucleus"/>
    <property type="evidence" value="ECO:0000318"/>
    <property type="project" value="GO_Central"/>
</dbReference>
<dbReference type="GO" id="GO:0035198">
    <property type="term" value="F:miRNA binding"/>
    <property type="evidence" value="ECO:0000318"/>
    <property type="project" value="GO_Central"/>
</dbReference>
<evidence type="ECO:0000313" key="1">
    <source>
        <dbReference type="EnsemblMetazoa" id="PPA18975.1"/>
    </source>
</evidence>
<dbReference type="Proteomes" id="UP000005239">
    <property type="component" value="Unassembled WGS sequence"/>
</dbReference>
<dbReference type="PANTHER" id="PTHR22891">
    <property type="entry name" value="EUKARYOTIC TRANSLATION INITIATION FACTOR 2C"/>
    <property type="match status" value="1"/>
</dbReference>
<dbReference type="Gene3D" id="3.40.50.2300">
    <property type="match status" value="1"/>
</dbReference>
<dbReference type="InterPro" id="IPR003165">
    <property type="entry name" value="Piwi"/>
</dbReference>
<accession>A0A2A6CS84</accession>
<dbReference type="GO" id="GO:0016442">
    <property type="term" value="C:RISC complex"/>
    <property type="evidence" value="ECO:0000318"/>
    <property type="project" value="GO_Central"/>
</dbReference>
<dbReference type="InterPro" id="IPR036397">
    <property type="entry name" value="RNaseH_sf"/>
</dbReference>
<dbReference type="SUPFAM" id="SSF101690">
    <property type="entry name" value="PAZ domain"/>
    <property type="match status" value="1"/>
</dbReference>
<protein>
    <submittedName>
        <fullName evidence="1">Piwi domain-containing protein</fullName>
    </submittedName>
</protein>
<dbReference type="Gene3D" id="2.170.260.10">
    <property type="entry name" value="paz domain"/>
    <property type="match status" value="1"/>
</dbReference>
<dbReference type="SMART" id="SM00950">
    <property type="entry name" value="Piwi"/>
    <property type="match status" value="1"/>
</dbReference>
<name>A0A2A6CS84_PRIPA</name>
<dbReference type="Gene3D" id="3.30.420.10">
    <property type="entry name" value="Ribonuclease H-like superfamily/Ribonuclease H"/>
    <property type="match status" value="1"/>
</dbReference>
<dbReference type="SUPFAM" id="SSF53098">
    <property type="entry name" value="Ribonuclease H-like"/>
    <property type="match status" value="1"/>
</dbReference>
<organism evidence="1 2">
    <name type="scientific">Pristionchus pacificus</name>
    <name type="common">Parasitic nematode worm</name>
    <dbReference type="NCBI Taxonomy" id="54126"/>
    <lineage>
        <taxon>Eukaryota</taxon>
        <taxon>Metazoa</taxon>
        <taxon>Ecdysozoa</taxon>
        <taxon>Nematoda</taxon>
        <taxon>Chromadorea</taxon>
        <taxon>Rhabditida</taxon>
        <taxon>Rhabditina</taxon>
        <taxon>Diplogasteromorpha</taxon>
        <taxon>Diplogasteroidea</taxon>
        <taxon>Neodiplogasteridae</taxon>
        <taxon>Pristionchus</taxon>
    </lineage>
</organism>
<dbReference type="GO" id="GO:0004521">
    <property type="term" value="F:RNA endonuclease activity"/>
    <property type="evidence" value="ECO:0000318"/>
    <property type="project" value="GO_Central"/>
</dbReference>
<dbReference type="AlphaFoldDB" id="A0A2A6CS84"/>
<dbReference type="OrthoDB" id="9981668at2759"/>
<keyword evidence="2" id="KW-1185">Reference proteome</keyword>
<reference evidence="2" key="1">
    <citation type="journal article" date="2008" name="Nat. Genet.">
        <title>The Pristionchus pacificus genome provides a unique perspective on nematode lifestyle and parasitism.</title>
        <authorList>
            <person name="Dieterich C."/>
            <person name="Clifton S.W."/>
            <person name="Schuster L.N."/>
            <person name="Chinwalla A."/>
            <person name="Delehaunty K."/>
            <person name="Dinkelacker I."/>
            <person name="Fulton L."/>
            <person name="Fulton R."/>
            <person name="Godfrey J."/>
            <person name="Minx P."/>
            <person name="Mitreva M."/>
            <person name="Roeseler W."/>
            <person name="Tian H."/>
            <person name="Witte H."/>
            <person name="Yang S.P."/>
            <person name="Wilson R.K."/>
            <person name="Sommer R.J."/>
        </authorList>
    </citation>
    <scope>NUCLEOTIDE SEQUENCE [LARGE SCALE GENOMIC DNA]</scope>
    <source>
        <strain evidence="2">PS312</strain>
    </source>
</reference>
<sequence>MAAPTAEMAKMTLKTAVPAPPQLPKGKKGTAKKVVANSYIVTLKPNVPFYLHDFRVVAVFMRNGEEKLKEVCKQTRDDFTEQERKQAAMLTYLAMKKNGQLKGDFMYDRAALLVSLQEICKGGEHTTVLKKANAPELFALASIKEATEVRVTIKKAADTYQVSTNDLTSRNEATRKALLSVANLATSQTLFEDMKEFVCYGNGNAYLLNPTDHGFPATFDVGCNDKYGGVGLTKGARIVEGPTGPAIAITVDTKKTAFHNDWQFVNEKMTQMGVQNDPVEATALLRGLKAVVFYSGLPQGEQMKRTITIGSVSRQQVRDVTFKDDKGATKRLTDYLRQQYKTTVNGNQFVVLDKYEGNAYSPDCLRIAPNQRVKSENIQPVNIEKLIRESASLPAKRLAETGTLAKCLAAGKANAEQARRGITVETAAPMLVDARQLAPVALGTGNGNVSANGPWRQGKIAQAPHADFKKWTMLHINNGGDPENLGETTARALVTYARNIGYNIQMALNVIHVRTESNQEAQMDQIFAHEKANGSTFIFCIAHARIKNHDLLKAMELKHDVVTQQITSQVAQKVAHQSNTGTNVCLKFIEKLGGQNHYIARTTTDLPAWVTAKATMICGLQMQHPSALSGKEREANTMPSRPVAIGWSVNAVRGASDNGKDKIDQQIEKESTHFSSDWSFAMPKDYKDGEQYRASYKEAVLTMLRTYKEKRGCVPMRIVLFRGGVPEGDYDKIRGEEVPIWQAAFKQLNAAYSPSFIVISVNDAHSDRFYQQNIPGNEKAPKQNLPSGTVIDSGVTNPNLPMAYVQSHVPLQGTAKVPSIVVQHCHLEPSHKLVVTMDDVIRMTYALAFSHGVCNTPTAVPTPLYIARESMKRANELFNFWNKRSGGNWTIDDIKQKFTMNPTVHVNCHGLRINA</sequence>
<dbReference type="InterPro" id="IPR036085">
    <property type="entry name" value="PAZ_dom_sf"/>
</dbReference>